<evidence type="ECO:0000259" key="9">
    <source>
        <dbReference type="Pfam" id="PF22240"/>
    </source>
</evidence>
<dbReference type="STRING" id="1499966.U14_01577"/>
<keyword evidence="4" id="KW-0680">Restriction system</keyword>
<dbReference type="HOGENOM" id="CLU_002151_1_1_0"/>
<dbReference type="GO" id="GO:0008170">
    <property type="term" value="F:N-methyltransferase activity"/>
    <property type="evidence" value="ECO:0007669"/>
    <property type="project" value="InterPro"/>
</dbReference>
<dbReference type="InterPro" id="IPR003356">
    <property type="entry name" value="DNA_methylase_A-5"/>
</dbReference>
<dbReference type="InterPro" id="IPR002052">
    <property type="entry name" value="DNA_methylase_N6_adenine_CS"/>
</dbReference>
<evidence type="ECO:0000256" key="3">
    <source>
        <dbReference type="ARBA" id="ARBA00022679"/>
    </source>
</evidence>
<sequence length="1106" mass="127029">MSKLAISHYHAELDKIMQYGGTKKETAIRGAFVNLLNHYCEPKHFLLIPELDYQTKSGATVFPDGTIKDAMRLDWGWWESKDQDDDLNEEIRKKLLKGYPSDNIIFEDSQTAVLIQRGEERLRVMMRDAEKLDLLLTEFISYERPEVAEFRKAIELFKEDLPKILTRLREIIEEAGRDNAKFGAARDKLLDTCRKSINPNVTPLDVREMLIQHILTEEIFLTVFNETQFHRENAVAKELQAVTDTFLFGSFKKDLLKSLETYYAAIRKEAARISNHHEKQKFLKVIYENFYKIYNPKAADRLGVVYTPNEIVRFMIESADYLVHKHFGKLLADPGVEILDPATGTGTFITELIEYLPTDKLPHKYAHDIHCNEVGILPYYIANLNIEATYAQKTGKYAEFKNICFVDTLDNMGFGYSGKQESLFGFVAENLQRIKDQNERKISVIIGNPPYNANQQNENDNNKNREYEEIDKLIKASYVKQSTAQKTKVYDMYARFFRWASNRLHDNGVLAFITNNSFVNKRTYDGFRKVVAAEFSEIYVVDLGGDVRDNPKLSGTKHNVFGIQTGVAIGFFVKKTEQAGACKIFYARRPEMATAAEKLEFLRTTKFQRVAFEHVIPDAQQNWINQANTDFETLLPVADKATKAAKNPKQEQAIFKLFASSIKTNRDEWVYDFSAQTVIEKIGYLIGKYNSQLHSRNTSDDDLDYSIKWSSGLKEKLVSHKPLTFSQSLILTSLWRPFTKKFFYAEKLINDRLTENHYEIWGENFDLENFVINISGTSAMKPFQVFSSKIPSDYEFVEKNQCLPLYRYAADGTRRDNITDWGLAQFRAHYGDVVVETRRGASLRSTGRSPERDITKRDIFHYVYAVLHHPAYRQKYELNLKREFPRIPFYADFWRWADWGRRLMDLHLNYETVAPYPLTRQENSPPGRGKEWVSSDVNSPPGRSEGWVSSGVNSPPGRGKGWVSSGVNSPPGRGKGWVSDSETTLTHPQPLPGGENGGGLPEGKSWLKAKLKADKLNNTIIIDDATTLHGVPPEAWDYKLGNRSALEWVLDQYKEKTPKDPTIAAKFDTYRFADYKEQVIDLLGRVCAVSVETMAIVRQMEKELSI</sequence>
<feature type="domain" description="Type ISP restriction-modification enzyme coupler" evidence="9">
    <location>
        <begin position="157"/>
        <end position="276"/>
    </location>
</feature>
<dbReference type="Pfam" id="PF22240">
    <property type="entry name" value="ISP_coupler"/>
    <property type="match status" value="1"/>
</dbReference>
<feature type="domain" description="Type ISP restriction-modification enzyme LLaBIII C-terminal specificity" evidence="8">
    <location>
        <begin position="653"/>
        <end position="1082"/>
    </location>
</feature>
<dbReference type="InterPro" id="IPR050953">
    <property type="entry name" value="N4_N6_ade-DNA_methylase"/>
</dbReference>
<dbReference type="InterPro" id="IPR041635">
    <property type="entry name" value="Type_ISP_LLaBIII_C"/>
</dbReference>
<comment type="catalytic activity">
    <reaction evidence="5">
        <text>a 2'-deoxyadenosine in DNA + S-adenosyl-L-methionine = an N(6)-methyl-2'-deoxyadenosine in DNA + S-adenosyl-L-homocysteine + H(+)</text>
        <dbReference type="Rhea" id="RHEA:15197"/>
        <dbReference type="Rhea" id="RHEA-COMP:12418"/>
        <dbReference type="Rhea" id="RHEA-COMP:12419"/>
        <dbReference type="ChEBI" id="CHEBI:15378"/>
        <dbReference type="ChEBI" id="CHEBI:57856"/>
        <dbReference type="ChEBI" id="CHEBI:59789"/>
        <dbReference type="ChEBI" id="CHEBI:90615"/>
        <dbReference type="ChEBI" id="CHEBI:90616"/>
        <dbReference type="EC" id="2.1.1.72"/>
    </reaction>
</comment>
<proteinExistence type="predicted"/>
<evidence type="ECO:0000256" key="4">
    <source>
        <dbReference type="ARBA" id="ARBA00022747"/>
    </source>
</evidence>
<feature type="domain" description="DNA methylase adenine-specific" evidence="7">
    <location>
        <begin position="283"/>
        <end position="516"/>
    </location>
</feature>
<evidence type="ECO:0000313" key="11">
    <source>
        <dbReference type="Proteomes" id="UP000030700"/>
    </source>
</evidence>
<dbReference type="EC" id="2.1.1.72" evidence="1"/>
<evidence type="ECO:0000256" key="6">
    <source>
        <dbReference type="SAM" id="MobiDB-lite"/>
    </source>
</evidence>
<protein>
    <recommendedName>
        <fullName evidence="1">site-specific DNA-methyltransferase (adenine-specific)</fullName>
        <ecNumber evidence="1">2.1.1.72</ecNumber>
    </recommendedName>
</protein>
<name>A0A0S6VSE2_9BACT</name>
<dbReference type="GO" id="GO:0003677">
    <property type="term" value="F:DNA binding"/>
    <property type="evidence" value="ECO:0007669"/>
    <property type="project" value="InterPro"/>
</dbReference>
<evidence type="ECO:0000256" key="2">
    <source>
        <dbReference type="ARBA" id="ARBA00022603"/>
    </source>
</evidence>
<dbReference type="AlphaFoldDB" id="A0A0S6VSE2"/>
<dbReference type="GO" id="GO:0009307">
    <property type="term" value="P:DNA restriction-modification system"/>
    <property type="evidence" value="ECO:0007669"/>
    <property type="project" value="UniProtKB-KW"/>
</dbReference>
<gene>
    <name evidence="10" type="ORF">U14_01577</name>
</gene>
<dbReference type="PROSITE" id="PS00092">
    <property type="entry name" value="N6_MTASE"/>
    <property type="match status" value="1"/>
</dbReference>
<evidence type="ECO:0000256" key="5">
    <source>
        <dbReference type="ARBA" id="ARBA00047942"/>
    </source>
</evidence>
<keyword evidence="3 10" id="KW-0808">Transferase</keyword>
<dbReference type="Gene3D" id="3.40.50.150">
    <property type="entry name" value="Vaccinia Virus protein VP39"/>
    <property type="match status" value="1"/>
</dbReference>
<dbReference type="PANTHER" id="PTHR33841:SF1">
    <property type="entry name" value="DNA METHYLTRANSFERASE A"/>
    <property type="match status" value="1"/>
</dbReference>
<feature type="region of interest" description="Disordered" evidence="6">
    <location>
        <begin position="917"/>
        <end position="1003"/>
    </location>
</feature>
<keyword evidence="11" id="KW-1185">Reference proteome</keyword>
<dbReference type="InterPro" id="IPR029063">
    <property type="entry name" value="SAM-dependent_MTases_sf"/>
</dbReference>
<evidence type="ECO:0000256" key="1">
    <source>
        <dbReference type="ARBA" id="ARBA00011900"/>
    </source>
</evidence>
<reference evidence="10" key="1">
    <citation type="journal article" date="2015" name="PeerJ">
        <title>First genomic representation of candidate bacterial phylum KSB3 points to enhanced environmental sensing as a trigger of wastewater bulking.</title>
        <authorList>
            <person name="Sekiguchi Y."/>
            <person name="Ohashi A."/>
            <person name="Parks D.H."/>
            <person name="Yamauchi T."/>
            <person name="Tyson G.W."/>
            <person name="Hugenholtz P."/>
        </authorList>
    </citation>
    <scope>NUCLEOTIDE SEQUENCE [LARGE SCALE GENOMIC DNA]</scope>
</reference>
<keyword evidence="2 10" id="KW-0489">Methyltransferase</keyword>
<accession>A0A0S6VSE2</accession>
<dbReference type="EMBL" id="DF820456">
    <property type="protein sequence ID" value="GAK50349.1"/>
    <property type="molecule type" value="Genomic_DNA"/>
</dbReference>
<dbReference type="PRINTS" id="PR00507">
    <property type="entry name" value="N12N6MTFRASE"/>
</dbReference>
<dbReference type="GO" id="GO:0032259">
    <property type="term" value="P:methylation"/>
    <property type="evidence" value="ECO:0007669"/>
    <property type="project" value="UniProtKB-KW"/>
</dbReference>
<evidence type="ECO:0000313" key="10">
    <source>
        <dbReference type="EMBL" id="GAK50349.1"/>
    </source>
</evidence>
<evidence type="ECO:0000259" key="7">
    <source>
        <dbReference type="Pfam" id="PF02384"/>
    </source>
</evidence>
<dbReference type="InterPro" id="IPR053980">
    <property type="entry name" value="ISP_coupler"/>
</dbReference>
<dbReference type="Pfam" id="PF18135">
    <property type="entry name" value="Type_ISP_C"/>
    <property type="match status" value="1"/>
</dbReference>
<evidence type="ECO:0000259" key="8">
    <source>
        <dbReference type="Pfam" id="PF18135"/>
    </source>
</evidence>
<dbReference type="PANTHER" id="PTHR33841">
    <property type="entry name" value="DNA METHYLTRANSFERASE YEEA-RELATED"/>
    <property type="match status" value="1"/>
</dbReference>
<dbReference type="Pfam" id="PF02384">
    <property type="entry name" value="N6_Mtase"/>
    <property type="match status" value="1"/>
</dbReference>
<dbReference type="GO" id="GO:0009007">
    <property type="term" value="F:site-specific DNA-methyltransferase (adenine-specific) activity"/>
    <property type="evidence" value="ECO:0007669"/>
    <property type="project" value="UniProtKB-EC"/>
</dbReference>
<organism evidence="10">
    <name type="scientific">Candidatus Moduliflexus flocculans</name>
    <dbReference type="NCBI Taxonomy" id="1499966"/>
    <lineage>
        <taxon>Bacteria</taxon>
        <taxon>Candidatus Moduliflexota</taxon>
        <taxon>Candidatus Moduliflexia</taxon>
        <taxon>Candidatus Moduliflexales</taxon>
        <taxon>Candidatus Moduliflexaceae</taxon>
    </lineage>
</organism>
<dbReference type="Proteomes" id="UP000030700">
    <property type="component" value="Unassembled WGS sequence"/>
</dbReference>
<dbReference type="SUPFAM" id="SSF53335">
    <property type="entry name" value="S-adenosyl-L-methionine-dependent methyltransferases"/>
    <property type="match status" value="1"/>
</dbReference>